<feature type="domain" description="Gnk2-homologous" evidence="8">
    <location>
        <begin position="22"/>
        <end position="124"/>
    </location>
</feature>
<accession>A0A445HSQ3</accession>
<dbReference type="InterPro" id="IPR038408">
    <property type="entry name" value="GNK2_sf"/>
</dbReference>
<dbReference type="PROSITE" id="PS51473">
    <property type="entry name" value="GNK2"/>
    <property type="match status" value="2"/>
</dbReference>
<keyword evidence="5" id="KW-0325">Glycoprotein</keyword>
<keyword evidence="4" id="KW-0677">Repeat</keyword>
<organism evidence="9 10">
    <name type="scientific">Glycine soja</name>
    <name type="common">Wild soybean</name>
    <dbReference type="NCBI Taxonomy" id="3848"/>
    <lineage>
        <taxon>Eukaryota</taxon>
        <taxon>Viridiplantae</taxon>
        <taxon>Streptophyta</taxon>
        <taxon>Embryophyta</taxon>
        <taxon>Tracheophyta</taxon>
        <taxon>Spermatophyta</taxon>
        <taxon>Magnoliopsida</taxon>
        <taxon>eudicotyledons</taxon>
        <taxon>Gunneridae</taxon>
        <taxon>Pentapetalae</taxon>
        <taxon>rosids</taxon>
        <taxon>fabids</taxon>
        <taxon>Fabales</taxon>
        <taxon>Fabaceae</taxon>
        <taxon>Papilionoideae</taxon>
        <taxon>50 kb inversion clade</taxon>
        <taxon>NPAAA clade</taxon>
        <taxon>indigoferoid/millettioid clade</taxon>
        <taxon>Phaseoleae</taxon>
        <taxon>Glycine</taxon>
        <taxon>Glycine subgen. Soja</taxon>
    </lineage>
</organism>
<dbReference type="InterPro" id="IPR050581">
    <property type="entry name" value="CRR_secretory_protein"/>
</dbReference>
<dbReference type="EMBL" id="QZWG01000012">
    <property type="protein sequence ID" value="RZB76724.1"/>
    <property type="molecule type" value="Genomic_DNA"/>
</dbReference>
<dbReference type="AlphaFoldDB" id="A0A445HSQ3"/>
<keyword evidence="10" id="KW-1185">Reference proteome</keyword>
<name>A0A445HSQ3_GLYSO</name>
<comment type="subcellular location">
    <subcellularLocation>
        <location evidence="1">Secreted</location>
    </subcellularLocation>
</comment>
<sequence>MLSIFLNLLVFSLSFQGSNSISPLFRFCFNRENYTDPSPYATNLNQLFDLLHTKVPPTGYGYGSIGQGMDQVNGLALCRGDVNATNCMACVNEATKKLQERCSKKKGAIVWYDYCLLKYSNEYFFGEIDEKNKFYMVNIYDVDDPSTFSDKVNELLSGLSYNASQTPMLYAVGELQLQESKTLYGLAQCTRDLLGPGCKKCLDDAISDLPNCCDGKQGARVVGGSCYVRYELYPIVEDP</sequence>
<dbReference type="FunFam" id="3.30.430.20:FF:000002">
    <property type="entry name" value="Cysteine-rich receptor-like protein kinase 10"/>
    <property type="match status" value="1"/>
</dbReference>
<feature type="signal peptide" evidence="7">
    <location>
        <begin position="1"/>
        <end position="20"/>
    </location>
</feature>
<evidence type="ECO:0000313" key="9">
    <source>
        <dbReference type="EMBL" id="RZB76724.1"/>
    </source>
</evidence>
<dbReference type="PANTHER" id="PTHR32411:SF43">
    <property type="entry name" value="CYSTEINE-RICH REPEAT SECRETORY PROTEIN 38"/>
    <property type="match status" value="1"/>
</dbReference>
<dbReference type="Proteomes" id="UP000289340">
    <property type="component" value="Chromosome 12"/>
</dbReference>
<comment type="caution">
    <text evidence="9">The sequence shown here is derived from an EMBL/GenBank/DDBJ whole genome shotgun (WGS) entry which is preliminary data.</text>
</comment>
<keyword evidence="3 7" id="KW-0732">Signal</keyword>
<dbReference type="Pfam" id="PF01657">
    <property type="entry name" value="Stress-antifung"/>
    <property type="match status" value="2"/>
</dbReference>
<evidence type="ECO:0000256" key="6">
    <source>
        <dbReference type="ARBA" id="ARBA00038515"/>
    </source>
</evidence>
<dbReference type="Gramene" id="XM_028337936.1">
    <property type="protein sequence ID" value="XP_028193737.1"/>
    <property type="gene ID" value="LOC114379298"/>
</dbReference>
<protein>
    <submittedName>
        <fullName evidence="9">Cysteine-rich repeat secretory protein 38</fullName>
    </submittedName>
</protein>
<feature type="chain" id="PRO_5018973910" evidence="7">
    <location>
        <begin position="21"/>
        <end position="239"/>
    </location>
</feature>
<dbReference type="FunFam" id="3.30.430.20:FF:000009">
    <property type="entry name" value="Cysteine-rich receptor-like protein kinase 28"/>
    <property type="match status" value="1"/>
</dbReference>
<gene>
    <name evidence="9" type="ORF">D0Y65_034915</name>
</gene>
<comment type="similarity">
    <text evidence="6">Belongs to the cysteine-rich repeat secretory protein family.</text>
</comment>
<evidence type="ECO:0000256" key="3">
    <source>
        <dbReference type="ARBA" id="ARBA00022729"/>
    </source>
</evidence>
<evidence type="ECO:0000256" key="5">
    <source>
        <dbReference type="ARBA" id="ARBA00023180"/>
    </source>
</evidence>
<dbReference type="PANTHER" id="PTHR32411">
    <property type="entry name" value="CYSTEINE-RICH REPEAT SECRETORY PROTEIN 38-RELATED"/>
    <property type="match status" value="1"/>
</dbReference>
<feature type="domain" description="Gnk2-homologous" evidence="8">
    <location>
        <begin position="130"/>
        <end position="235"/>
    </location>
</feature>
<dbReference type="InterPro" id="IPR002902">
    <property type="entry name" value="GNK2"/>
</dbReference>
<evidence type="ECO:0000256" key="1">
    <source>
        <dbReference type="ARBA" id="ARBA00004613"/>
    </source>
</evidence>
<evidence type="ECO:0000259" key="8">
    <source>
        <dbReference type="PROSITE" id="PS51473"/>
    </source>
</evidence>
<dbReference type="Gene3D" id="3.30.430.20">
    <property type="entry name" value="Gnk2 domain, C-X8-C-X2-C motif"/>
    <property type="match status" value="2"/>
</dbReference>
<reference evidence="9 10" key="1">
    <citation type="submission" date="2018-09" db="EMBL/GenBank/DDBJ databases">
        <title>A high-quality reference genome of wild soybean provides a powerful tool to mine soybean genomes.</title>
        <authorList>
            <person name="Xie M."/>
            <person name="Chung C.Y.L."/>
            <person name="Li M.-W."/>
            <person name="Wong F.-L."/>
            <person name="Chan T.-F."/>
            <person name="Lam H.-M."/>
        </authorList>
    </citation>
    <scope>NUCLEOTIDE SEQUENCE [LARGE SCALE GENOMIC DNA]</scope>
    <source>
        <strain evidence="10">cv. W05</strain>
        <tissue evidence="9">Hypocotyl of etiolated seedlings</tissue>
    </source>
</reference>
<keyword evidence="2" id="KW-0964">Secreted</keyword>
<evidence type="ECO:0000256" key="7">
    <source>
        <dbReference type="SAM" id="SignalP"/>
    </source>
</evidence>
<dbReference type="CDD" id="cd23509">
    <property type="entry name" value="Gnk2-like"/>
    <property type="match status" value="2"/>
</dbReference>
<dbReference type="GO" id="GO:0005576">
    <property type="term" value="C:extracellular region"/>
    <property type="evidence" value="ECO:0007669"/>
    <property type="project" value="UniProtKB-SubCell"/>
</dbReference>
<evidence type="ECO:0000256" key="2">
    <source>
        <dbReference type="ARBA" id="ARBA00022525"/>
    </source>
</evidence>
<proteinExistence type="inferred from homology"/>
<evidence type="ECO:0000256" key="4">
    <source>
        <dbReference type="ARBA" id="ARBA00022737"/>
    </source>
</evidence>
<evidence type="ECO:0000313" key="10">
    <source>
        <dbReference type="Proteomes" id="UP000289340"/>
    </source>
</evidence>